<organism evidence="3 4">
    <name type="scientific">Nocardia amamiensis</name>
    <dbReference type="NCBI Taxonomy" id="404578"/>
    <lineage>
        <taxon>Bacteria</taxon>
        <taxon>Bacillati</taxon>
        <taxon>Actinomycetota</taxon>
        <taxon>Actinomycetes</taxon>
        <taxon>Mycobacteriales</taxon>
        <taxon>Nocardiaceae</taxon>
        <taxon>Nocardia</taxon>
    </lineage>
</organism>
<accession>A0ABS0CM73</accession>
<comment type="caution">
    <text evidence="3">The sequence shown here is derived from an EMBL/GenBank/DDBJ whole genome shotgun (WGS) entry which is preliminary data.</text>
</comment>
<dbReference type="InterPro" id="IPR046675">
    <property type="entry name" value="DUF6545"/>
</dbReference>
<reference evidence="3 4" key="1">
    <citation type="submission" date="2020-10" db="EMBL/GenBank/DDBJ databases">
        <title>Identification of Nocardia species via Next-generation sequencing and recognition of intraspecies genetic diversity.</title>
        <authorList>
            <person name="Li P."/>
            <person name="Li P."/>
            <person name="Lu B."/>
        </authorList>
    </citation>
    <scope>NUCLEOTIDE SEQUENCE [LARGE SCALE GENOMIC DNA]</scope>
    <source>
        <strain evidence="3 4">BJ06-0157</strain>
    </source>
</reference>
<protein>
    <recommendedName>
        <fullName evidence="2">DUF6545 domain-containing protein</fullName>
    </recommendedName>
</protein>
<dbReference type="InterPro" id="IPR050039">
    <property type="entry name" value="MAB_1171c-like"/>
</dbReference>
<feature type="transmembrane region" description="Helical" evidence="1">
    <location>
        <begin position="64"/>
        <end position="81"/>
    </location>
</feature>
<proteinExistence type="predicted"/>
<feature type="transmembrane region" description="Helical" evidence="1">
    <location>
        <begin position="39"/>
        <end position="58"/>
    </location>
</feature>
<evidence type="ECO:0000313" key="4">
    <source>
        <dbReference type="Proteomes" id="UP000702209"/>
    </source>
</evidence>
<feature type="transmembrane region" description="Helical" evidence="1">
    <location>
        <begin position="101"/>
        <end position="121"/>
    </location>
</feature>
<name>A0ABS0CM73_9NOCA</name>
<dbReference type="Proteomes" id="UP000702209">
    <property type="component" value="Unassembled WGS sequence"/>
</dbReference>
<feature type="transmembrane region" description="Helical" evidence="1">
    <location>
        <begin position="165"/>
        <end position="184"/>
    </location>
</feature>
<keyword evidence="4" id="KW-1185">Reference proteome</keyword>
<dbReference type="RefSeq" id="WP_195129024.1">
    <property type="nucleotide sequence ID" value="NZ_JADLQX010000005.1"/>
</dbReference>
<dbReference type="EMBL" id="JADLQX010000005">
    <property type="protein sequence ID" value="MBF6297694.1"/>
    <property type="molecule type" value="Genomic_DNA"/>
</dbReference>
<feature type="transmembrane region" description="Helical" evidence="1">
    <location>
        <begin position="6"/>
        <end position="27"/>
    </location>
</feature>
<keyword evidence="1" id="KW-0472">Membrane</keyword>
<evidence type="ECO:0000259" key="2">
    <source>
        <dbReference type="Pfam" id="PF20182"/>
    </source>
</evidence>
<keyword evidence="1" id="KW-0812">Transmembrane</keyword>
<gene>
    <name evidence="3" type="ORF">IU459_09070</name>
</gene>
<feature type="domain" description="DUF6545" evidence="2">
    <location>
        <begin position="228"/>
        <end position="354"/>
    </location>
</feature>
<dbReference type="NCBIfam" id="NF042915">
    <property type="entry name" value="MAB_1171c_fam"/>
    <property type="match status" value="1"/>
</dbReference>
<evidence type="ECO:0000313" key="3">
    <source>
        <dbReference type="EMBL" id="MBF6297694.1"/>
    </source>
</evidence>
<sequence>MNTVPPSVMVSVVVLVTVVTVGRWLLVNETATDRLINRAWSWNLLGLLLSGIASAAHSPDLGRRLFLGGGLMAVGKIYGLARLVDGVDTETAHRRQRRYDAMSAAAAISVVIGEPVVRGALPMEYTEFIWALTAVPMAFSGFLVGRACLRELRIAGSSTKERITYTALLAFSVYWSVSSVIALVRSIAGTPPSDPGAVWAVLAFLMLAVVTLLTAIPLITALVARAGWDRTGRACRRLRPLWRDLTAVVPEVVLFHDDSLPRASASRLYRMTVEIWDALLHLKPYLPIAPECGAPAEIGNDLRGYALQLAQAVRAKREGAGPALEFPARSVTQTEPRGRAGELQYLLELAHEWRKAAAGRPDRSGNRCVHLVRRASRDPHRVGSRAGVLLRVVPRATRL</sequence>
<feature type="transmembrane region" description="Helical" evidence="1">
    <location>
        <begin position="127"/>
        <end position="144"/>
    </location>
</feature>
<keyword evidence="1" id="KW-1133">Transmembrane helix</keyword>
<feature type="transmembrane region" description="Helical" evidence="1">
    <location>
        <begin position="196"/>
        <end position="224"/>
    </location>
</feature>
<evidence type="ECO:0000256" key="1">
    <source>
        <dbReference type="SAM" id="Phobius"/>
    </source>
</evidence>
<dbReference type="Pfam" id="PF20182">
    <property type="entry name" value="DUF6545"/>
    <property type="match status" value="1"/>
</dbReference>